<keyword evidence="4" id="KW-0813">Transport</keyword>
<dbReference type="PANTHER" id="PTHR12443:SF9">
    <property type="entry name" value="TRANSLOCATION PROTEIN SEC62"/>
    <property type="match status" value="1"/>
</dbReference>
<keyword evidence="7" id="KW-0653">Protein transport</keyword>
<evidence type="ECO:0000256" key="12">
    <source>
        <dbReference type="SAM" id="Phobius"/>
    </source>
</evidence>
<feature type="region of interest" description="Disordered" evidence="11">
    <location>
        <begin position="273"/>
        <end position="306"/>
    </location>
</feature>
<keyword evidence="10 12" id="KW-0472">Membrane</keyword>
<dbReference type="Pfam" id="PF03839">
    <property type="entry name" value="Sec62"/>
    <property type="match status" value="1"/>
</dbReference>
<comment type="similarity">
    <text evidence="2">Belongs to the SEC62 family.</text>
</comment>
<comment type="caution">
    <text evidence="13">The sequence shown here is derived from an EMBL/GenBank/DDBJ whole genome shotgun (WGS) entry which is preliminary data.</text>
</comment>
<feature type="transmembrane region" description="Helical" evidence="12">
    <location>
        <begin position="144"/>
        <end position="173"/>
    </location>
</feature>
<evidence type="ECO:0000256" key="8">
    <source>
        <dbReference type="ARBA" id="ARBA00022989"/>
    </source>
</evidence>
<keyword evidence="5 12" id="KW-0812">Transmembrane</keyword>
<keyword evidence="14" id="KW-1185">Reference proteome</keyword>
<evidence type="ECO:0000256" key="1">
    <source>
        <dbReference type="ARBA" id="ARBA00004477"/>
    </source>
</evidence>
<keyword evidence="9" id="KW-0811">Translocation</keyword>
<dbReference type="InterPro" id="IPR004728">
    <property type="entry name" value="Sec62"/>
</dbReference>
<feature type="transmembrane region" description="Helical" evidence="12">
    <location>
        <begin position="207"/>
        <end position="225"/>
    </location>
</feature>
<reference evidence="14" key="1">
    <citation type="journal article" date="2023" name="Commun. Biol.">
        <title>Genome analysis of Parmales, the sister group of diatoms, reveals the evolutionary specialization of diatoms from phago-mixotrophs to photoautotrophs.</title>
        <authorList>
            <person name="Ban H."/>
            <person name="Sato S."/>
            <person name="Yoshikawa S."/>
            <person name="Yamada K."/>
            <person name="Nakamura Y."/>
            <person name="Ichinomiya M."/>
            <person name="Sato N."/>
            <person name="Blanc-Mathieu R."/>
            <person name="Endo H."/>
            <person name="Kuwata A."/>
            <person name="Ogata H."/>
        </authorList>
    </citation>
    <scope>NUCLEOTIDE SEQUENCE [LARGE SCALE GENOMIC DNA]</scope>
    <source>
        <strain evidence="14">NIES 3699</strain>
    </source>
</reference>
<evidence type="ECO:0000256" key="2">
    <source>
        <dbReference type="ARBA" id="ARBA00010604"/>
    </source>
</evidence>
<gene>
    <name evidence="13" type="ORF">TrVE_jg1385</name>
</gene>
<dbReference type="EMBL" id="BRXX01000410">
    <property type="protein sequence ID" value="GMI10107.1"/>
    <property type="molecule type" value="Genomic_DNA"/>
</dbReference>
<dbReference type="PANTHER" id="PTHR12443">
    <property type="entry name" value="TRANSLOCATION PROTEIN SEC62"/>
    <property type="match status" value="1"/>
</dbReference>
<proteinExistence type="inferred from homology"/>
<evidence type="ECO:0000256" key="9">
    <source>
        <dbReference type="ARBA" id="ARBA00023010"/>
    </source>
</evidence>
<accession>A0A9W7FDE9</accession>
<evidence type="ECO:0000313" key="13">
    <source>
        <dbReference type="EMBL" id="GMI10107.1"/>
    </source>
</evidence>
<feature type="compositionally biased region" description="Basic and acidic residues" evidence="11">
    <location>
        <begin position="289"/>
        <end position="306"/>
    </location>
</feature>
<dbReference type="GO" id="GO:0005789">
    <property type="term" value="C:endoplasmic reticulum membrane"/>
    <property type="evidence" value="ECO:0007669"/>
    <property type="project" value="UniProtKB-SubCell"/>
</dbReference>
<evidence type="ECO:0000256" key="7">
    <source>
        <dbReference type="ARBA" id="ARBA00022927"/>
    </source>
</evidence>
<keyword evidence="8 12" id="KW-1133">Transmembrane helix</keyword>
<evidence type="ECO:0000256" key="11">
    <source>
        <dbReference type="SAM" id="MobiDB-lite"/>
    </source>
</evidence>
<evidence type="ECO:0000256" key="5">
    <source>
        <dbReference type="ARBA" id="ARBA00022692"/>
    </source>
</evidence>
<dbReference type="GO" id="GO:0031204">
    <property type="term" value="P:post-translational protein targeting to membrane, translocation"/>
    <property type="evidence" value="ECO:0007669"/>
    <property type="project" value="TreeGrafter"/>
</dbReference>
<feature type="compositionally biased region" description="Acidic residues" evidence="11">
    <location>
        <begin position="273"/>
        <end position="286"/>
    </location>
</feature>
<evidence type="ECO:0000256" key="3">
    <source>
        <dbReference type="ARBA" id="ARBA00021257"/>
    </source>
</evidence>
<evidence type="ECO:0000256" key="6">
    <source>
        <dbReference type="ARBA" id="ARBA00022824"/>
    </source>
</evidence>
<comment type="subcellular location">
    <subcellularLocation>
        <location evidence="1">Endoplasmic reticulum membrane</location>
        <topology evidence="1">Multi-pass membrane protein</topology>
    </subcellularLocation>
</comment>
<feature type="transmembrane region" description="Helical" evidence="12">
    <location>
        <begin position="119"/>
        <end position="138"/>
    </location>
</feature>
<protein>
    <recommendedName>
        <fullName evidence="3">Translocation protein SEC62</fullName>
    </recommendedName>
</protein>
<name>A0A9W7FDE9_9STRA</name>
<dbReference type="AlphaFoldDB" id="A0A9W7FDE9"/>
<sequence>MNPFYTESSNLLLLCSHLRSSSGPPSRESVLLNKRVLYLKGEKLLTYLSDRPKKWPKKFPKIEDRLEATEVARQLLQHNLLLRAVKKEKGILQPVQSKDFEEDGLYVWVYEGDQTMSNVLTAVLILGFLACVCFPIWPSVLKVWVWYLSVTLLLGIIGICVVRGLVFIVFWILGRDFWILPNLFDESLGVAESFVPLYTFQKSSGSLIFRACILSLIAISIHWAISQPTEFDGMISAQRDFLDDLYSGNLLSDMSQQGKEDIDKPRMKSLDDLLQELDESDEEEAGESVIDHLMEEDEREGKGEEL</sequence>
<dbReference type="Proteomes" id="UP001165160">
    <property type="component" value="Unassembled WGS sequence"/>
</dbReference>
<evidence type="ECO:0000256" key="10">
    <source>
        <dbReference type="ARBA" id="ARBA00023136"/>
    </source>
</evidence>
<organism evidence="13 14">
    <name type="scientific">Triparma verrucosa</name>
    <dbReference type="NCBI Taxonomy" id="1606542"/>
    <lineage>
        <taxon>Eukaryota</taxon>
        <taxon>Sar</taxon>
        <taxon>Stramenopiles</taxon>
        <taxon>Ochrophyta</taxon>
        <taxon>Bolidophyceae</taxon>
        <taxon>Parmales</taxon>
        <taxon>Triparmaceae</taxon>
        <taxon>Triparma</taxon>
    </lineage>
</organism>
<evidence type="ECO:0000313" key="14">
    <source>
        <dbReference type="Proteomes" id="UP001165160"/>
    </source>
</evidence>
<keyword evidence="6" id="KW-0256">Endoplasmic reticulum</keyword>
<evidence type="ECO:0000256" key="4">
    <source>
        <dbReference type="ARBA" id="ARBA00022448"/>
    </source>
</evidence>